<evidence type="ECO:0000313" key="11">
    <source>
        <dbReference type="EMBL" id="KAH7130828.1"/>
    </source>
</evidence>
<reference evidence="11" key="1">
    <citation type="journal article" date="2021" name="Nat. Commun.">
        <title>Genetic determinants of endophytism in the Arabidopsis root mycobiome.</title>
        <authorList>
            <person name="Mesny F."/>
            <person name="Miyauchi S."/>
            <person name="Thiergart T."/>
            <person name="Pickel B."/>
            <person name="Atanasova L."/>
            <person name="Karlsson M."/>
            <person name="Huettel B."/>
            <person name="Barry K.W."/>
            <person name="Haridas S."/>
            <person name="Chen C."/>
            <person name="Bauer D."/>
            <person name="Andreopoulos W."/>
            <person name="Pangilinan J."/>
            <person name="LaButti K."/>
            <person name="Riley R."/>
            <person name="Lipzen A."/>
            <person name="Clum A."/>
            <person name="Drula E."/>
            <person name="Henrissat B."/>
            <person name="Kohler A."/>
            <person name="Grigoriev I.V."/>
            <person name="Martin F.M."/>
            <person name="Hacquard S."/>
        </authorList>
    </citation>
    <scope>NUCLEOTIDE SEQUENCE</scope>
    <source>
        <strain evidence="11">MPI-CAGE-CH-0243</strain>
    </source>
</reference>
<dbReference type="GO" id="GO:0030570">
    <property type="term" value="F:pectate lyase activity"/>
    <property type="evidence" value="ECO:0007669"/>
    <property type="project" value="UniProtKB-UniRule"/>
</dbReference>
<keyword evidence="6 10" id="KW-0732">Signal</keyword>
<accession>A0A9P9E4C2</accession>
<dbReference type="AlphaFoldDB" id="A0A9P9E4C2"/>
<dbReference type="EMBL" id="JAGMWT010000004">
    <property type="protein sequence ID" value="KAH7130828.1"/>
    <property type="molecule type" value="Genomic_DNA"/>
</dbReference>
<organism evidence="11 12">
    <name type="scientific">Dendryphion nanum</name>
    <dbReference type="NCBI Taxonomy" id="256645"/>
    <lineage>
        <taxon>Eukaryota</taxon>
        <taxon>Fungi</taxon>
        <taxon>Dikarya</taxon>
        <taxon>Ascomycota</taxon>
        <taxon>Pezizomycotina</taxon>
        <taxon>Dothideomycetes</taxon>
        <taxon>Pleosporomycetidae</taxon>
        <taxon>Pleosporales</taxon>
        <taxon>Torulaceae</taxon>
        <taxon>Dendryphion</taxon>
    </lineage>
</organism>
<dbReference type="OrthoDB" id="441042at2759"/>
<evidence type="ECO:0000256" key="3">
    <source>
        <dbReference type="ARBA" id="ARBA00004613"/>
    </source>
</evidence>
<keyword evidence="8 10" id="KW-0456">Lyase</keyword>
<feature type="signal peptide" evidence="10">
    <location>
        <begin position="1"/>
        <end position="18"/>
    </location>
</feature>
<dbReference type="PANTHER" id="PTHR33407">
    <property type="entry name" value="PECTATE LYASE F-RELATED"/>
    <property type="match status" value="1"/>
</dbReference>
<gene>
    <name evidence="11" type="ORF">B0J11DRAFT_557759</name>
</gene>
<dbReference type="InterPro" id="IPR012334">
    <property type="entry name" value="Pectin_lyas_fold"/>
</dbReference>
<evidence type="ECO:0000256" key="9">
    <source>
        <dbReference type="ARBA" id="ARBA00025679"/>
    </source>
</evidence>
<proteinExistence type="inferred from homology"/>
<sequence length="255" mass="25964">MKTFATVSLIAFAATAVASPSARTPKNFFSLAKRATLAVPASTGTETLEAPMEITGVFDGGLKTYGRGVKCTGQAEGGDADAVFNLADGATLKNAIIGEDQIEGVHCQGSCTIENVWWVKVCEDALSLKGDGDATVTGGGAQGAEDKVIQHNGVGTVTVNGFQAVDVGKVYRSCGNCKNNPAERHVKMTNIKVSGASIIAGINSNFGDTAEISGCATDAKSVCTEFEGVGKGSEPKESGSGVSAACKFTDPLPAC</sequence>
<dbReference type="InterPro" id="IPR004898">
    <property type="entry name" value="Pectate_lyase_PlyH/PlyE-like"/>
</dbReference>
<comment type="similarity">
    <text evidence="4 10">Belongs to the polysaccharide lyase 3 family.</text>
</comment>
<dbReference type="InterPro" id="IPR011050">
    <property type="entry name" value="Pectin_lyase_fold/virulence"/>
</dbReference>
<keyword evidence="12" id="KW-1185">Reference proteome</keyword>
<evidence type="ECO:0000256" key="5">
    <source>
        <dbReference type="ARBA" id="ARBA00022525"/>
    </source>
</evidence>
<dbReference type="EC" id="4.2.2.2" evidence="10"/>
<evidence type="ECO:0000256" key="7">
    <source>
        <dbReference type="ARBA" id="ARBA00022837"/>
    </source>
</evidence>
<dbReference type="SUPFAM" id="SSF51126">
    <property type="entry name" value="Pectin lyase-like"/>
    <property type="match status" value="1"/>
</dbReference>
<evidence type="ECO:0000256" key="4">
    <source>
        <dbReference type="ARBA" id="ARBA00006463"/>
    </source>
</evidence>
<feature type="chain" id="PRO_5040541547" description="Pectate lyase" evidence="10">
    <location>
        <begin position="19"/>
        <end position="255"/>
    </location>
</feature>
<dbReference type="PANTHER" id="PTHR33407:SF9">
    <property type="entry name" value="PECTATE LYASE F-RELATED"/>
    <property type="match status" value="1"/>
</dbReference>
<name>A0A9P9E4C2_9PLEO</name>
<evidence type="ECO:0000256" key="6">
    <source>
        <dbReference type="ARBA" id="ARBA00022729"/>
    </source>
</evidence>
<dbReference type="Pfam" id="PF03211">
    <property type="entry name" value="Pectate_lyase"/>
    <property type="match status" value="1"/>
</dbReference>
<keyword evidence="5 10" id="KW-0964">Secreted</keyword>
<dbReference type="Gene3D" id="2.160.20.10">
    <property type="entry name" value="Single-stranded right-handed beta-helix, Pectin lyase-like"/>
    <property type="match status" value="1"/>
</dbReference>
<comment type="caution">
    <text evidence="11">The sequence shown here is derived from an EMBL/GenBank/DDBJ whole genome shotgun (WGS) entry which is preliminary data.</text>
</comment>
<evidence type="ECO:0000256" key="10">
    <source>
        <dbReference type="RuleBase" id="RU367009"/>
    </source>
</evidence>
<evidence type="ECO:0000256" key="2">
    <source>
        <dbReference type="ARBA" id="ARBA00001913"/>
    </source>
</evidence>
<comment type="subcellular location">
    <subcellularLocation>
        <location evidence="3 10">Secreted</location>
    </subcellularLocation>
</comment>
<evidence type="ECO:0000256" key="8">
    <source>
        <dbReference type="ARBA" id="ARBA00023239"/>
    </source>
</evidence>
<dbReference type="GO" id="GO:0045490">
    <property type="term" value="P:pectin catabolic process"/>
    <property type="evidence" value="ECO:0007669"/>
    <property type="project" value="TreeGrafter"/>
</dbReference>
<comment type="cofactor">
    <cofactor evidence="2 10">
        <name>Ca(2+)</name>
        <dbReference type="ChEBI" id="CHEBI:29108"/>
    </cofactor>
</comment>
<evidence type="ECO:0000256" key="1">
    <source>
        <dbReference type="ARBA" id="ARBA00000695"/>
    </source>
</evidence>
<dbReference type="GO" id="GO:0005576">
    <property type="term" value="C:extracellular region"/>
    <property type="evidence" value="ECO:0007669"/>
    <property type="project" value="UniProtKB-SubCell"/>
</dbReference>
<evidence type="ECO:0000313" key="12">
    <source>
        <dbReference type="Proteomes" id="UP000700596"/>
    </source>
</evidence>
<comment type="catalytic activity">
    <reaction evidence="1 10">
        <text>Eliminative cleavage of (1-&gt;4)-alpha-D-galacturonan to give oligosaccharides with 4-deoxy-alpha-D-galact-4-enuronosyl groups at their non-reducing ends.</text>
        <dbReference type="EC" id="4.2.2.2"/>
    </reaction>
</comment>
<protein>
    <recommendedName>
        <fullName evidence="10">Pectate lyase</fullName>
        <ecNumber evidence="10">4.2.2.2</ecNumber>
    </recommendedName>
</protein>
<keyword evidence="7 10" id="KW-0106">Calcium</keyword>
<comment type="function">
    <text evidence="9 10">Pectinolytic enzyme consist of four classes of enzymes: pectin lyase, polygalacturonase, pectin methylesterase and rhamnogalacturonase. Among pectinolytic enzymes, pectin lyase is the most important in depolymerization of pectin, since it cleaves internal glycosidic bonds of highly methylated pectins. Favors pectate, the anion, over pectin, the methyl ester.</text>
</comment>
<dbReference type="Proteomes" id="UP000700596">
    <property type="component" value="Unassembled WGS sequence"/>
</dbReference>